<dbReference type="AlphaFoldDB" id="A0A075FPK8"/>
<keyword evidence="3" id="KW-0540">Nuclease</keyword>
<accession>A0A075FPK8</accession>
<name>A0A075FPK8_9ARCH</name>
<evidence type="ECO:0000259" key="2">
    <source>
        <dbReference type="SMART" id="SM00507"/>
    </source>
</evidence>
<feature type="domain" description="HNH nuclease" evidence="2">
    <location>
        <begin position="177"/>
        <end position="228"/>
    </location>
</feature>
<dbReference type="GO" id="GO:0003676">
    <property type="term" value="F:nucleic acid binding"/>
    <property type="evidence" value="ECO:0007669"/>
    <property type="project" value="InterPro"/>
</dbReference>
<sequence length="236" mass="27477">MLFRFVKFMTEIITYDEMCKEENKRGLQKGMDFEAKSSYSLVLMSVKANSPYNDKMREDGTIEYEGHDIPSSNQHEKKTTDQPAYTTSGNLSQNGKFQRAAESYKQGKREPAKIKVYRKIKKGIWVKMGFYDLIDVFKESDGKRNVFKFLLEPNFKDFDPEIGENQDDVHRRYIPGDVMQEVYKRDKGKCVKCHSDKNLHYDHKIPFSLGGSSTDPKNIQILCGKHNLKKGNRLDY</sequence>
<proteinExistence type="predicted"/>
<feature type="compositionally biased region" description="Polar residues" evidence="1">
    <location>
        <begin position="81"/>
        <end position="96"/>
    </location>
</feature>
<keyword evidence="3" id="KW-0378">Hydrolase</keyword>
<dbReference type="EMBL" id="KF900338">
    <property type="protein sequence ID" value="AIE91426.1"/>
    <property type="molecule type" value="Genomic_DNA"/>
</dbReference>
<dbReference type="GO" id="GO:0004519">
    <property type="term" value="F:endonuclease activity"/>
    <property type="evidence" value="ECO:0007669"/>
    <property type="project" value="UniProtKB-KW"/>
</dbReference>
<reference evidence="3" key="1">
    <citation type="journal article" date="2014" name="Genome Biol. Evol.">
        <title>Pangenome evidence for extensive interdomain horizontal transfer affecting lineage core and shell genes in uncultured planktonic thaumarchaeota and euryarchaeota.</title>
        <authorList>
            <person name="Deschamps P."/>
            <person name="Zivanovic Y."/>
            <person name="Moreira D."/>
            <person name="Rodriguez-Valera F."/>
            <person name="Lopez-Garcia P."/>
        </authorList>
    </citation>
    <scope>NUCLEOTIDE SEQUENCE</scope>
</reference>
<evidence type="ECO:0000256" key="1">
    <source>
        <dbReference type="SAM" id="MobiDB-lite"/>
    </source>
</evidence>
<protein>
    <submittedName>
        <fullName evidence="3">Restriction endonuclease</fullName>
    </submittedName>
</protein>
<dbReference type="InterPro" id="IPR003615">
    <property type="entry name" value="HNH_nuc"/>
</dbReference>
<feature type="region of interest" description="Disordered" evidence="1">
    <location>
        <begin position="64"/>
        <end position="96"/>
    </location>
</feature>
<dbReference type="Gene3D" id="1.10.30.50">
    <property type="match status" value="1"/>
</dbReference>
<evidence type="ECO:0000313" key="3">
    <source>
        <dbReference type="EMBL" id="AIE91426.1"/>
    </source>
</evidence>
<dbReference type="Pfam" id="PF01844">
    <property type="entry name" value="HNH"/>
    <property type="match status" value="1"/>
</dbReference>
<keyword evidence="3" id="KW-0255">Endonuclease</keyword>
<dbReference type="GO" id="GO:0008270">
    <property type="term" value="F:zinc ion binding"/>
    <property type="evidence" value="ECO:0007669"/>
    <property type="project" value="InterPro"/>
</dbReference>
<dbReference type="InterPro" id="IPR002711">
    <property type="entry name" value="HNH"/>
</dbReference>
<feature type="compositionally biased region" description="Basic and acidic residues" evidence="1">
    <location>
        <begin position="64"/>
        <end position="80"/>
    </location>
</feature>
<organism evidence="3">
    <name type="scientific">uncultured marine thaumarchaeote AD1000_11_E10</name>
    <dbReference type="NCBI Taxonomy" id="1455890"/>
    <lineage>
        <taxon>Archaea</taxon>
        <taxon>Nitrososphaerota</taxon>
        <taxon>environmental samples</taxon>
    </lineage>
</organism>
<dbReference type="SMART" id="SM00507">
    <property type="entry name" value="HNHc"/>
    <property type="match status" value="1"/>
</dbReference>